<sequence>MERQKNRQTVADIYKNIDIHNQFKEIKNEENKQQGNMDRWYNRLFKKLTNKSQELISENQIISPKKKNAKFTSYKTFDKEEKKNQVVNKHIDQIQNHSHDNFVRDDFGINSTIQNQEEENDEIDNLSNKEQEELFVFVKYVKNRDEYDMDLETAFKIIKKVKIYVSKIEQLANNLIEKLVFNAQYFPRGQKILYALLRRQILNKFPQISTKHLNEIVTNLLIDKWLIPFSLDELQRNNAGNNKQIASDNFQIIWNLIKKVFKQEQFKDDYILEKLNPFIIKKQDTINKFFENIVNIDQNYISNLYLKFQEDLKQDQNMEGKQNSQLQDEQEDIDNYDQILNLFIGFQETQELMNLVEVNINLISKYKKNAQQEIQLIQRDLKNNKIFSDNQENFLWIFEPDSQQLGAYSDTMFKQQIKKDMSKEQIFATKFKNNMINFLQEIDNISNYIKLNQNIDLKIEDILFIIVSQLDIIHSALNDGKFINEVNEAICAYFEIVHEKLEQKFQNQPTSVIDSIYQLIEKFINRQIRNQDSFNGEPSLKDLQLQKLIQSYKFIDYKILEIEKFELEHDMWVSTANDLKKLWDYQSALEQLQFLSEIMKKVNSILRLSGYPSPGADDIQPLFIKIIILSNPPKLNTTLNMISSLLNMKKWSNEHFFYSYIMLKSSISYLQNLNNEKLGLELQQFQRLKEQSDNGDFDDL</sequence>
<keyword evidence="3" id="KW-1185">Reference proteome</keyword>
<feature type="domain" description="VPS9" evidence="1">
    <location>
        <begin position="539"/>
        <end position="679"/>
    </location>
</feature>
<comment type="caution">
    <text evidence="2">The sequence shown here is derived from an EMBL/GenBank/DDBJ whole genome shotgun (WGS) entry which is preliminary data.</text>
</comment>
<reference evidence="2 3" key="1">
    <citation type="journal article" date="2015" name="Sci. Rep.">
        <title>Genome of the facultative scuticociliatosis pathogen Pseudocohnilembus persalinus provides insight into its virulence through horizontal gene transfer.</title>
        <authorList>
            <person name="Xiong J."/>
            <person name="Wang G."/>
            <person name="Cheng J."/>
            <person name="Tian M."/>
            <person name="Pan X."/>
            <person name="Warren A."/>
            <person name="Jiang C."/>
            <person name="Yuan D."/>
            <person name="Miao W."/>
        </authorList>
    </citation>
    <scope>NUCLEOTIDE SEQUENCE [LARGE SCALE GENOMIC DNA]</scope>
    <source>
        <strain evidence="2">36N120E</strain>
    </source>
</reference>
<dbReference type="SUPFAM" id="SSF48350">
    <property type="entry name" value="GTPase activation domain, GAP"/>
    <property type="match status" value="1"/>
</dbReference>
<dbReference type="Proteomes" id="UP000054937">
    <property type="component" value="Unassembled WGS sequence"/>
</dbReference>
<dbReference type="InParanoid" id="A0A0V0QS58"/>
<proteinExistence type="predicted"/>
<dbReference type="Gene3D" id="1.20.1050.80">
    <property type="entry name" value="VPS9 domain"/>
    <property type="match status" value="1"/>
</dbReference>
<dbReference type="InterPro" id="IPR008936">
    <property type="entry name" value="Rho_GTPase_activation_prot"/>
</dbReference>
<dbReference type="AlphaFoldDB" id="A0A0V0QS58"/>
<evidence type="ECO:0000313" key="2">
    <source>
        <dbReference type="EMBL" id="KRX04967.1"/>
    </source>
</evidence>
<dbReference type="InterPro" id="IPR037191">
    <property type="entry name" value="VPS9_dom_sf"/>
</dbReference>
<dbReference type="SUPFAM" id="SSF109993">
    <property type="entry name" value="VPS9 domain"/>
    <property type="match status" value="1"/>
</dbReference>
<gene>
    <name evidence="2" type="ORF">PPERSA_06601</name>
</gene>
<name>A0A0V0QS58_PSEPJ</name>
<evidence type="ECO:0000313" key="3">
    <source>
        <dbReference type="Proteomes" id="UP000054937"/>
    </source>
</evidence>
<dbReference type="PROSITE" id="PS51205">
    <property type="entry name" value="VPS9"/>
    <property type="match status" value="1"/>
</dbReference>
<dbReference type="Pfam" id="PF02204">
    <property type="entry name" value="VPS9"/>
    <property type="match status" value="1"/>
</dbReference>
<protein>
    <submittedName>
        <fullName evidence="2">Rho GTPase activation protein</fullName>
    </submittedName>
</protein>
<accession>A0A0V0QS58</accession>
<organism evidence="2 3">
    <name type="scientific">Pseudocohnilembus persalinus</name>
    <name type="common">Ciliate</name>
    <dbReference type="NCBI Taxonomy" id="266149"/>
    <lineage>
        <taxon>Eukaryota</taxon>
        <taxon>Sar</taxon>
        <taxon>Alveolata</taxon>
        <taxon>Ciliophora</taxon>
        <taxon>Intramacronucleata</taxon>
        <taxon>Oligohymenophorea</taxon>
        <taxon>Scuticociliatia</taxon>
        <taxon>Philasterida</taxon>
        <taxon>Pseudocohnilembidae</taxon>
        <taxon>Pseudocohnilembus</taxon>
    </lineage>
</organism>
<dbReference type="InterPro" id="IPR003123">
    <property type="entry name" value="VPS9"/>
</dbReference>
<evidence type="ECO:0000259" key="1">
    <source>
        <dbReference type="PROSITE" id="PS51205"/>
    </source>
</evidence>
<dbReference type="OrthoDB" id="10264848at2759"/>
<dbReference type="Gene3D" id="1.10.506.10">
    <property type="entry name" value="GTPase Activation - p120gap, domain 1"/>
    <property type="match status" value="1"/>
</dbReference>
<dbReference type="EMBL" id="LDAU01000110">
    <property type="protein sequence ID" value="KRX04967.1"/>
    <property type="molecule type" value="Genomic_DNA"/>
</dbReference>